<proteinExistence type="predicted"/>
<keyword evidence="3" id="KW-1185">Reference proteome</keyword>
<feature type="transmembrane region" description="Helical" evidence="1">
    <location>
        <begin position="20"/>
        <end position="40"/>
    </location>
</feature>
<dbReference type="EMBL" id="NKXO01000048">
    <property type="protein sequence ID" value="PKQ66447.1"/>
    <property type="molecule type" value="Genomic_DNA"/>
</dbReference>
<accession>A0A2N3I815</accession>
<evidence type="ECO:0000313" key="2">
    <source>
        <dbReference type="EMBL" id="PKQ66447.1"/>
    </source>
</evidence>
<organism evidence="2 3">
    <name type="scientific">Raineya orbicola</name>
    <dbReference type="NCBI Taxonomy" id="2016530"/>
    <lineage>
        <taxon>Bacteria</taxon>
        <taxon>Pseudomonadati</taxon>
        <taxon>Bacteroidota</taxon>
        <taxon>Cytophagia</taxon>
        <taxon>Cytophagales</taxon>
        <taxon>Raineyaceae</taxon>
        <taxon>Raineya</taxon>
    </lineage>
</organism>
<evidence type="ECO:0000313" key="3">
    <source>
        <dbReference type="Proteomes" id="UP000233387"/>
    </source>
</evidence>
<evidence type="ECO:0008006" key="4">
    <source>
        <dbReference type="Google" id="ProtNLM"/>
    </source>
</evidence>
<name>A0A2N3I815_9BACT</name>
<gene>
    <name evidence="2" type="ORF">Rain11_2398</name>
</gene>
<sequence length="187" mass="21072">MSLLLKFYFQNCVFVKDGTIKIATLFTGIGIIGWSSYLLALKRAASNIQIETNLNVDASFEGLQIHSDPIIKNPTRFSFEISHPFVNLLLKKSDGKTTSIGSSNPRNQFYTIPSAGSVSLDRITINVNWRNLPILLQEARKGKIEIVTETMLNVTLQKLFNMRLPITDKQTHSIDTSKISHWLTSIF</sequence>
<keyword evidence="1" id="KW-0812">Transmembrane</keyword>
<keyword evidence="1" id="KW-0472">Membrane</keyword>
<reference evidence="2 3" key="1">
    <citation type="submission" date="2017-06" db="EMBL/GenBank/DDBJ databases">
        <title>Raineya orbicola gen. nov., sp. nov. a slightly thermophilic bacterium of the phylum Bacteroidetes and the description of Raineyaceae fam. nov.</title>
        <authorList>
            <person name="Albuquerque L."/>
            <person name="Polonia A.R.M."/>
            <person name="Barroso C."/>
            <person name="Froufe H.J.C."/>
            <person name="Lage O."/>
            <person name="Lobo-Da-Cunha A."/>
            <person name="Egas C."/>
            <person name="Da Costa M.S."/>
        </authorList>
    </citation>
    <scope>NUCLEOTIDE SEQUENCE [LARGE SCALE GENOMIC DNA]</scope>
    <source>
        <strain evidence="2 3">SPSPC-11</strain>
    </source>
</reference>
<comment type="caution">
    <text evidence="2">The sequence shown here is derived from an EMBL/GenBank/DDBJ whole genome shotgun (WGS) entry which is preliminary data.</text>
</comment>
<protein>
    <recommendedName>
        <fullName evidence="4">Late embryogenesis abundant protein</fullName>
    </recommendedName>
</protein>
<dbReference type="Proteomes" id="UP000233387">
    <property type="component" value="Unassembled WGS sequence"/>
</dbReference>
<dbReference type="AlphaFoldDB" id="A0A2N3I815"/>
<evidence type="ECO:0000256" key="1">
    <source>
        <dbReference type="SAM" id="Phobius"/>
    </source>
</evidence>
<keyword evidence="1" id="KW-1133">Transmembrane helix</keyword>